<evidence type="ECO:0000256" key="5">
    <source>
        <dbReference type="ARBA" id="ARBA00023172"/>
    </source>
</evidence>
<comment type="similarity">
    <text evidence="2 6">Belongs to the transposase mutator family.</text>
</comment>
<evidence type="ECO:0000256" key="6">
    <source>
        <dbReference type="RuleBase" id="RU365089"/>
    </source>
</evidence>
<keyword evidence="3 6" id="KW-0815">Transposition</keyword>
<evidence type="ECO:0000256" key="7">
    <source>
        <dbReference type="SAM" id="MobiDB-lite"/>
    </source>
</evidence>
<keyword evidence="9" id="KW-1185">Reference proteome</keyword>
<evidence type="ECO:0000256" key="1">
    <source>
        <dbReference type="ARBA" id="ARBA00002190"/>
    </source>
</evidence>
<feature type="compositionally biased region" description="Low complexity" evidence="7">
    <location>
        <begin position="1"/>
        <end position="17"/>
    </location>
</feature>
<dbReference type="Pfam" id="PF00872">
    <property type="entry name" value="Transposase_mut"/>
    <property type="match status" value="1"/>
</dbReference>
<gene>
    <name evidence="8" type="ORF">GCM10009533_64330</name>
</gene>
<evidence type="ECO:0000256" key="2">
    <source>
        <dbReference type="ARBA" id="ARBA00010961"/>
    </source>
</evidence>
<keyword evidence="6" id="KW-0814">Transposable element</keyword>
<evidence type="ECO:0000256" key="3">
    <source>
        <dbReference type="ARBA" id="ARBA00022578"/>
    </source>
</evidence>
<dbReference type="PANTHER" id="PTHR33217">
    <property type="entry name" value="TRANSPOSASE FOR INSERTION SEQUENCE ELEMENT IS1081"/>
    <property type="match status" value="1"/>
</dbReference>
<dbReference type="InterPro" id="IPR001207">
    <property type="entry name" value="Transposase_mutator"/>
</dbReference>
<dbReference type="EMBL" id="BAAAGS010000076">
    <property type="protein sequence ID" value="GAA0557951.1"/>
    <property type="molecule type" value="Genomic_DNA"/>
</dbReference>
<accession>A0ABP3P757</accession>
<comment type="function">
    <text evidence="1 6">Required for the transposition of the insertion element.</text>
</comment>
<evidence type="ECO:0000313" key="9">
    <source>
        <dbReference type="Proteomes" id="UP001500729"/>
    </source>
</evidence>
<protein>
    <recommendedName>
        <fullName evidence="6">Mutator family transposase</fullName>
    </recommendedName>
</protein>
<feature type="region of interest" description="Disordered" evidence="7">
    <location>
        <begin position="1"/>
        <end position="20"/>
    </location>
</feature>
<proteinExistence type="inferred from homology"/>
<reference evidence="9" key="1">
    <citation type="journal article" date="2019" name="Int. J. Syst. Evol. Microbiol.">
        <title>The Global Catalogue of Microorganisms (GCM) 10K type strain sequencing project: providing services to taxonomists for standard genome sequencing and annotation.</title>
        <authorList>
            <consortium name="The Broad Institute Genomics Platform"/>
            <consortium name="The Broad Institute Genome Sequencing Center for Infectious Disease"/>
            <person name="Wu L."/>
            <person name="Ma J."/>
        </authorList>
    </citation>
    <scope>NUCLEOTIDE SEQUENCE [LARGE SCALE GENOMIC DNA]</scope>
    <source>
        <strain evidence="9">JCM 10303</strain>
    </source>
</reference>
<feature type="region of interest" description="Disordered" evidence="7">
    <location>
        <begin position="68"/>
        <end position="94"/>
    </location>
</feature>
<evidence type="ECO:0000313" key="8">
    <source>
        <dbReference type="EMBL" id="GAA0557951.1"/>
    </source>
</evidence>
<evidence type="ECO:0000256" key="4">
    <source>
        <dbReference type="ARBA" id="ARBA00023125"/>
    </source>
</evidence>
<dbReference type="Proteomes" id="UP001500729">
    <property type="component" value="Unassembled WGS sequence"/>
</dbReference>
<keyword evidence="5 6" id="KW-0233">DNA recombination</keyword>
<comment type="caution">
    <text evidence="8">The sequence shown here is derived from an EMBL/GenBank/DDBJ whole genome shotgun (WGS) entry which is preliminary data.</text>
</comment>
<name>A0ABP3P757_SACER</name>
<sequence length="131" mass="13919">MTDNVEATSEAAEQEAAGGDLDVQLAQDLIERAREQGVSLVGPDGLLAGVTRTVLQMALDTEMTEHLGYAKGDPTGRGGGNHRNGTSPKTVQTEVGPVSIEVPRDRTGRFEPQIVPKHSRRIAGFDEAIIS</sequence>
<organism evidence="8 9">
    <name type="scientific">Saccharopolyspora erythraea</name>
    <name type="common">Streptomyces erythraeus</name>
    <dbReference type="NCBI Taxonomy" id="1836"/>
    <lineage>
        <taxon>Bacteria</taxon>
        <taxon>Bacillati</taxon>
        <taxon>Actinomycetota</taxon>
        <taxon>Actinomycetes</taxon>
        <taxon>Pseudonocardiales</taxon>
        <taxon>Pseudonocardiaceae</taxon>
        <taxon>Saccharopolyspora</taxon>
    </lineage>
</organism>
<keyword evidence="4 6" id="KW-0238">DNA-binding</keyword>
<dbReference type="PANTHER" id="PTHR33217:SF8">
    <property type="entry name" value="MUTATOR FAMILY TRANSPOSASE"/>
    <property type="match status" value="1"/>
</dbReference>